<dbReference type="PANTHER" id="PTHR37549">
    <property type="entry name" value="LIPOPROTEIN LPRI"/>
    <property type="match status" value="1"/>
</dbReference>
<keyword evidence="4" id="KW-1185">Reference proteome</keyword>
<dbReference type="InterPro" id="IPR052755">
    <property type="entry name" value="Lysozyme_Inhibitor_LprI"/>
</dbReference>
<comment type="caution">
    <text evidence="3">The sequence shown here is derived from an EMBL/GenBank/DDBJ whole genome shotgun (WGS) entry which is preliminary data.</text>
</comment>
<dbReference type="Pfam" id="PF07007">
    <property type="entry name" value="LprI"/>
    <property type="match status" value="1"/>
</dbReference>
<dbReference type="Gene3D" id="1.20.1270.180">
    <property type="match status" value="1"/>
</dbReference>
<name>A0ABQ4Q1T3_9BURK</name>
<evidence type="ECO:0000259" key="2">
    <source>
        <dbReference type="Pfam" id="PF07007"/>
    </source>
</evidence>
<reference evidence="3 4" key="1">
    <citation type="journal article" date="2022" name="Int. J. Syst. Evol. Microbiol.">
        <title>Noviherbaspirillum aridicola sp. nov., isolated from an arid soil in Pakistan.</title>
        <authorList>
            <person name="Khan I.U."/>
            <person name="Saqib M."/>
            <person name="Amin A."/>
            <person name="Hussain F."/>
            <person name="Li L."/>
            <person name="Liu Y.H."/>
            <person name="Fang B.Z."/>
            <person name="Ahmed I."/>
            <person name="Li W.J."/>
        </authorList>
    </citation>
    <scope>NUCLEOTIDE SEQUENCE [LARGE SCALE GENOMIC DNA]</scope>
    <source>
        <strain evidence="3 4">NCCP-691</strain>
    </source>
</reference>
<dbReference type="InterPro" id="IPR009739">
    <property type="entry name" value="LprI-like_N"/>
</dbReference>
<feature type="signal peptide" evidence="1">
    <location>
        <begin position="1"/>
        <end position="24"/>
    </location>
</feature>
<feature type="domain" description="Lysozyme inhibitor LprI-like N-terminal" evidence="2">
    <location>
        <begin position="29"/>
        <end position="100"/>
    </location>
</feature>
<sequence>MQQPVAAIAGALLIALAFPGTSLAASYDCKKASTLTEIVICADQRLSVYDEQLSAVYNRIKKANPLAESELVNSQRKWLKSRNTCSSDVGCLSNAYASRLLELQQLDRSQ</sequence>
<proteinExistence type="predicted"/>
<accession>A0ABQ4Q1T3</accession>
<feature type="chain" id="PRO_5046220274" description="Lysozyme inhibitor LprI-like N-terminal domain-containing protein" evidence="1">
    <location>
        <begin position="25"/>
        <end position="110"/>
    </location>
</feature>
<evidence type="ECO:0000313" key="3">
    <source>
        <dbReference type="EMBL" id="GIZ51120.1"/>
    </source>
</evidence>
<dbReference type="EMBL" id="BPMK01000004">
    <property type="protein sequence ID" value="GIZ51120.1"/>
    <property type="molecule type" value="Genomic_DNA"/>
</dbReference>
<protein>
    <recommendedName>
        <fullName evidence="2">Lysozyme inhibitor LprI-like N-terminal domain-containing protein</fullName>
    </recommendedName>
</protein>
<dbReference type="PANTHER" id="PTHR37549:SF1">
    <property type="entry name" value="LIPOPROTEIN LPRI"/>
    <property type="match status" value="1"/>
</dbReference>
<dbReference type="RefSeq" id="WP_220807294.1">
    <property type="nucleotide sequence ID" value="NZ_BPMK01000004.1"/>
</dbReference>
<evidence type="ECO:0000256" key="1">
    <source>
        <dbReference type="SAM" id="SignalP"/>
    </source>
</evidence>
<evidence type="ECO:0000313" key="4">
    <source>
        <dbReference type="Proteomes" id="UP000887222"/>
    </source>
</evidence>
<keyword evidence="1" id="KW-0732">Signal</keyword>
<dbReference type="Proteomes" id="UP000887222">
    <property type="component" value="Unassembled WGS sequence"/>
</dbReference>
<organism evidence="3 4">
    <name type="scientific">Noviherbaspirillum aridicola</name>
    <dbReference type="NCBI Taxonomy" id="2849687"/>
    <lineage>
        <taxon>Bacteria</taxon>
        <taxon>Pseudomonadati</taxon>
        <taxon>Pseudomonadota</taxon>
        <taxon>Betaproteobacteria</taxon>
        <taxon>Burkholderiales</taxon>
        <taxon>Oxalobacteraceae</taxon>
        <taxon>Noviherbaspirillum</taxon>
    </lineage>
</organism>
<gene>
    <name evidence="3" type="ORF">NCCP691_11340</name>
</gene>